<feature type="transmembrane region" description="Helical" evidence="7">
    <location>
        <begin position="227"/>
        <end position="245"/>
    </location>
</feature>
<feature type="transmembrane region" description="Helical" evidence="7">
    <location>
        <begin position="380"/>
        <end position="401"/>
    </location>
</feature>
<dbReference type="Pfam" id="PF00482">
    <property type="entry name" value="T2SSF"/>
    <property type="match status" value="2"/>
</dbReference>
<evidence type="ECO:0000259" key="8">
    <source>
        <dbReference type="Pfam" id="PF00482"/>
    </source>
</evidence>
<protein>
    <submittedName>
        <fullName evidence="9">Type IV pilus assembly protein PilC</fullName>
    </submittedName>
</protein>
<evidence type="ECO:0000256" key="6">
    <source>
        <dbReference type="ARBA" id="ARBA00023136"/>
    </source>
</evidence>
<name>A0ABU0B2M4_9FIRM</name>
<dbReference type="PRINTS" id="PR00812">
    <property type="entry name" value="BCTERIALGSPF"/>
</dbReference>
<evidence type="ECO:0000256" key="4">
    <source>
        <dbReference type="ARBA" id="ARBA00022692"/>
    </source>
</evidence>
<keyword evidence="10" id="KW-1185">Reference proteome</keyword>
<proteinExistence type="inferred from homology"/>
<feature type="domain" description="Type II secretion system protein GspF" evidence="8">
    <location>
        <begin position="74"/>
        <end position="197"/>
    </location>
</feature>
<evidence type="ECO:0000256" key="2">
    <source>
        <dbReference type="ARBA" id="ARBA00005745"/>
    </source>
</evidence>
<keyword evidence="4 7" id="KW-0812">Transmembrane</keyword>
<dbReference type="InterPro" id="IPR042094">
    <property type="entry name" value="T2SS_GspF_sf"/>
</dbReference>
<evidence type="ECO:0000256" key="3">
    <source>
        <dbReference type="ARBA" id="ARBA00022475"/>
    </source>
</evidence>
<evidence type="ECO:0000313" key="9">
    <source>
        <dbReference type="EMBL" id="MDQ0286522.1"/>
    </source>
</evidence>
<comment type="similarity">
    <text evidence="2">Belongs to the GSP F family.</text>
</comment>
<evidence type="ECO:0000313" key="10">
    <source>
        <dbReference type="Proteomes" id="UP001225644"/>
    </source>
</evidence>
<comment type="caution">
    <text evidence="9">The sequence shown here is derived from an EMBL/GenBank/DDBJ whole genome shotgun (WGS) entry which is preliminary data.</text>
</comment>
<reference evidence="9 10" key="1">
    <citation type="submission" date="2023-07" db="EMBL/GenBank/DDBJ databases">
        <title>Genomic Encyclopedia of Type Strains, Phase IV (KMG-IV): sequencing the most valuable type-strain genomes for metagenomic binning, comparative biology and taxonomic classification.</title>
        <authorList>
            <person name="Goeker M."/>
        </authorList>
    </citation>
    <scope>NUCLEOTIDE SEQUENCE [LARGE SCALE GENOMIC DNA]</scope>
    <source>
        <strain evidence="9 10">DSM 12396</strain>
    </source>
</reference>
<keyword evidence="6 7" id="KW-0472">Membrane</keyword>
<dbReference type="PANTHER" id="PTHR30012:SF0">
    <property type="entry name" value="TYPE II SECRETION SYSTEM PROTEIN F-RELATED"/>
    <property type="match status" value="1"/>
</dbReference>
<comment type="subcellular location">
    <subcellularLocation>
        <location evidence="1">Cell membrane</location>
        <topology evidence="1">Multi-pass membrane protein</topology>
    </subcellularLocation>
</comment>
<dbReference type="PANTHER" id="PTHR30012">
    <property type="entry name" value="GENERAL SECRETION PATHWAY PROTEIN"/>
    <property type="match status" value="1"/>
</dbReference>
<dbReference type="EMBL" id="JAUSUX010000011">
    <property type="protein sequence ID" value="MDQ0286522.1"/>
    <property type="molecule type" value="Genomic_DNA"/>
</dbReference>
<evidence type="ECO:0000256" key="7">
    <source>
        <dbReference type="SAM" id="Phobius"/>
    </source>
</evidence>
<dbReference type="InterPro" id="IPR018076">
    <property type="entry name" value="T2SS_GspF_dom"/>
</dbReference>
<feature type="transmembrane region" description="Helical" evidence="7">
    <location>
        <begin position="179"/>
        <end position="200"/>
    </location>
</feature>
<sequence length="410" mass="44439">MRGALPVYAYRARDLTGRVVSGRLEAGGPREAARILQGQQLIPVQIRAVRGGVSLTLRLPSFRRGVRLRELALFCRELSTLVSAGVPLVGAMRILELQVEGRVLKEVVRGVTGRLEQGHSLAESFGAYPLVFPEIFISMVEAGEVGGVLDEVLESLAGHFEREHEVREKVKSALTYPTMVLGFAVVILTFVLTFVLPPIINTIQNLGVPLPLPTRVVMGASRLVGRYWYLLPLFPLAAAFGFQRLRASPRGREIWDRLVLKMPVFGPVLKKIIIARFARTLAAMLKGGVPIIQALEVVKKTAGNQVVAGGVARAQESVREGQGLAGPLEESGIFPPLVIRMIAVGEETGSLDALLVRIGAFYDQEVNITVGRLSSVLEPVLIVFLGGIVGFIVLSVLLPMFTSMMQGLGK</sequence>
<dbReference type="Gene3D" id="1.20.81.30">
    <property type="entry name" value="Type II secretion system (T2SS), domain F"/>
    <property type="match status" value="2"/>
</dbReference>
<evidence type="ECO:0000256" key="5">
    <source>
        <dbReference type="ARBA" id="ARBA00022989"/>
    </source>
</evidence>
<dbReference type="RefSeq" id="WP_307401798.1">
    <property type="nucleotide sequence ID" value="NZ_JAUSUX010000011.1"/>
</dbReference>
<keyword evidence="5 7" id="KW-1133">Transmembrane helix</keyword>
<accession>A0ABU0B2M4</accession>
<dbReference type="InterPro" id="IPR003004">
    <property type="entry name" value="GspF/PilC"/>
</dbReference>
<keyword evidence="3" id="KW-1003">Cell membrane</keyword>
<feature type="domain" description="Type II secretion system protein GspF" evidence="8">
    <location>
        <begin position="277"/>
        <end position="399"/>
    </location>
</feature>
<organism evidence="9 10">
    <name type="scientific">Desulfofundulus luciae</name>
    <dbReference type="NCBI Taxonomy" id="74702"/>
    <lineage>
        <taxon>Bacteria</taxon>
        <taxon>Bacillati</taxon>
        <taxon>Bacillota</taxon>
        <taxon>Clostridia</taxon>
        <taxon>Eubacteriales</taxon>
        <taxon>Peptococcaceae</taxon>
        <taxon>Desulfofundulus</taxon>
    </lineage>
</organism>
<gene>
    <name evidence="9" type="ORF">J2Z49_001636</name>
</gene>
<evidence type="ECO:0000256" key="1">
    <source>
        <dbReference type="ARBA" id="ARBA00004651"/>
    </source>
</evidence>
<dbReference type="Proteomes" id="UP001225644">
    <property type="component" value="Unassembled WGS sequence"/>
</dbReference>